<dbReference type="PANTHER" id="PTHR11390">
    <property type="entry name" value="PROKARYOTIC DNA TOPOISOMERASE"/>
    <property type="match status" value="1"/>
</dbReference>
<evidence type="ECO:0000256" key="10">
    <source>
        <dbReference type="ARBA" id="ARBA00023125"/>
    </source>
</evidence>
<dbReference type="InterPro" id="IPR013824">
    <property type="entry name" value="Topo_IA_cen_sub1"/>
</dbReference>
<dbReference type="PROSITE" id="PS00396">
    <property type="entry name" value="TOPO_IA_1"/>
    <property type="match status" value="1"/>
</dbReference>
<proteinExistence type="inferred from homology"/>
<evidence type="ECO:0000256" key="11">
    <source>
        <dbReference type="ARBA" id="ARBA00023235"/>
    </source>
</evidence>
<evidence type="ECO:0000256" key="1">
    <source>
        <dbReference type="ARBA" id="ARBA00000213"/>
    </source>
</evidence>
<dbReference type="SMART" id="SM00493">
    <property type="entry name" value="TOPRIM"/>
    <property type="match status" value="1"/>
</dbReference>
<keyword evidence="17" id="KW-1185">Reference proteome</keyword>
<evidence type="ECO:0000256" key="5">
    <source>
        <dbReference type="ARBA" id="ARBA00022737"/>
    </source>
</evidence>
<dbReference type="PROSITE" id="PS50880">
    <property type="entry name" value="TOPRIM"/>
    <property type="match status" value="1"/>
</dbReference>
<keyword evidence="10 12" id="KW-0238">DNA-binding</keyword>
<gene>
    <name evidence="16" type="ORF">AXG93_2584s1100</name>
</gene>
<dbReference type="InterPro" id="IPR013826">
    <property type="entry name" value="Topo_IA_cen_sub3"/>
</dbReference>
<evidence type="ECO:0000256" key="12">
    <source>
        <dbReference type="RuleBase" id="RU362092"/>
    </source>
</evidence>
<dbReference type="CDD" id="cd03362">
    <property type="entry name" value="TOPRIM_TopoIA_TopoIII"/>
    <property type="match status" value="1"/>
</dbReference>
<dbReference type="GO" id="GO:0006310">
    <property type="term" value="P:DNA recombination"/>
    <property type="evidence" value="ECO:0007669"/>
    <property type="project" value="TreeGrafter"/>
</dbReference>
<dbReference type="InterPro" id="IPR023405">
    <property type="entry name" value="Topo_IA_core_domain"/>
</dbReference>
<dbReference type="FunFam" id="1.10.290.10:FF:000003">
    <property type="entry name" value="DNA topoisomerase"/>
    <property type="match status" value="1"/>
</dbReference>
<dbReference type="GO" id="GO:0008270">
    <property type="term" value="F:zinc ion binding"/>
    <property type="evidence" value="ECO:0007669"/>
    <property type="project" value="UniProtKB-KW"/>
</dbReference>
<keyword evidence="4" id="KW-0479">Metal-binding</keyword>
<dbReference type="GO" id="GO:0031422">
    <property type="term" value="C:RecQ family helicase-topoisomerase III complex"/>
    <property type="evidence" value="ECO:0007669"/>
    <property type="project" value="TreeGrafter"/>
</dbReference>
<dbReference type="Gene3D" id="3.40.50.140">
    <property type="match status" value="1"/>
</dbReference>
<dbReference type="Gene3D" id="1.10.460.10">
    <property type="entry name" value="Topoisomerase I, domain 2"/>
    <property type="match status" value="2"/>
</dbReference>
<name>A0A176VJT0_MARPO</name>
<evidence type="ECO:0000256" key="4">
    <source>
        <dbReference type="ARBA" id="ARBA00022723"/>
    </source>
</evidence>
<accession>A0A176VJT0</accession>
<dbReference type="FunFam" id="2.70.20.10:FF:000004">
    <property type="entry name" value="DNA topoisomerase"/>
    <property type="match status" value="1"/>
</dbReference>
<dbReference type="Proteomes" id="UP000077202">
    <property type="component" value="Unassembled WGS sequence"/>
</dbReference>
<dbReference type="SMART" id="SM00437">
    <property type="entry name" value="TOP1Ac"/>
    <property type="match status" value="1"/>
</dbReference>
<comment type="similarity">
    <text evidence="3 12">Belongs to the type IA topoisomerase family.</text>
</comment>
<dbReference type="SUPFAM" id="SSF56712">
    <property type="entry name" value="Prokaryotic type I DNA topoisomerase"/>
    <property type="match status" value="1"/>
</dbReference>
<evidence type="ECO:0000256" key="3">
    <source>
        <dbReference type="ARBA" id="ARBA00009446"/>
    </source>
</evidence>
<feature type="domain" description="Topo IA-type catalytic" evidence="15">
    <location>
        <begin position="188"/>
        <end position="580"/>
    </location>
</feature>
<dbReference type="InterPro" id="IPR013497">
    <property type="entry name" value="Topo_IA_cen"/>
</dbReference>
<dbReference type="SMART" id="SM00436">
    <property type="entry name" value="TOP1Bc"/>
    <property type="match status" value="1"/>
</dbReference>
<protein>
    <recommendedName>
        <fullName evidence="12">DNA topoisomerase</fullName>
        <ecNumber evidence="12">5.6.2.1</ecNumber>
    </recommendedName>
</protein>
<keyword evidence="6" id="KW-0863">Zinc-finger</keyword>
<evidence type="ECO:0000256" key="6">
    <source>
        <dbReference type="ARBA" id="ARBA00022771"/>
    </source>
</evidence>
<dbReference type="GO" id="GO:0003677">
    <property type="term" value="F:DNA binding"/>
    <property type="evidence" value="ECO:0007669"/>
    <property type="project" value="UniProtKB-KW"/>
</dbReference>
<keyword evidence="11 12" id="KW-0413">Isomerase</keyword>
<dbReference type="PANTHER" id="PTHR11390:SF21">
    <property type="entry name" value="DNA TOPOISOMERASE 3-ALPHA"/>
    <property type="match status" value="1"/>
</dbReference>
<organism evidence="16 17">
    <name type="scientific">Marchantia polymorpha subsp. ruderalis</name>
    <dbReference type="NCBI Taxonomy" id="1480154"/>
    <lineage>
        <taxon>Eukaryota</taxon>
        <taxon>Viridiplantae</taxon>
        <taxon>Streptophyta</taxon>
        <taxon>Embryophyta</taxon>
        <taxon>Marchantiophyta</taxon>
        <taxon>Marchantiopsida</taxon>
        <taxon>Marchantiidae</taxon>
        <taxon>Marchantiales</taxon>
        <taxon>Marchantiaceae</taxon>
        <taxon>Marchantia</taxon>
    </lineage>
</organism>
<dbReference type="Pfam" id="PF01751">
    <property type="entry name" value="Toprim"/>
    <property type="match status" value="1"/>
</dbReference>
<reference evidence="16" key="1">
    <citation type="submission" date="2016-03" db="EMBL/GenBank/DDBJ databases">
        <title>Mechanisms controlling the formation of the plant cell surface in tip-growing cells are functionally conserved among land plants.</title>
        <authorList>
            <person name="Honkanen S."/>
            <person name="Jones V.A."/>
            <person name="Morieri G."/>
            <person name="Champion C."/>
            <person name="Hetherington A.J."/>
            <person name="Kelly S."/>
            <person name="Saint-Marcoux D."/>
            <person name="Proust H."/>
            <person name="Prescott H."/>
            <person name="Dolan L."/>
        </authorList>
    </citation>
    <scope>NUCLEOTIDE SEQUENCE [LARGE SCALE GENOMIC DNA]</scope>
    <source>
        <tissue evidence="16">Whole gametophyte</tissue>
    </source>
</reference>
<dbReference type="InterPro" id="IPR006171">
    <property type="entry name" value="TOPRIM_dom"/>
</dbReference>
<dbReference type="InterPro" id="IPR034144">
    <property type="entry name" value="TOPRIM_TopoIII"/>
</dbReference>
<keyword evidence="8" id="KW-0460">Magnesium</keyword>
<keyword evidence="5" id="KW-0677">Repeat</keyword>
<dbReference type="EC" id="5.6.2.1" evidence="12"/>
<dbReference type="InterPro" id="IPR023406">
    <property type="entry name" value="Topo_IA_AS"/>
</dbReference>
<dbReference type="CDD" id="cd00186">
    <property type="entry name" value="TOP1Ac"/>
    <property type="match status" value="1"/>
</dbReference>
<evidence type="ECO:0000256" key="2">
    <source>
        <dbReference type="ARBA" id="ARBA00001946"/>
    </source>
</evidence>
<feature type="region of interest" description="Disordered" evidence="13">
    <location>
        <begin position="363"/>
        <end position="386"/>
    </location>
</feature>
<dbReference type="FunFam" id="3.40.50.140:FF:000003">
    <property type="entry name" value="DNA topoisomerase"/>
    <property type="match status" value="1"/>
</dbReference>
<evidence type="ECO:0000256" key="8">
    <source>
        <dbReference type="ARBA" id="ARBA00022842"/>
    </source>
</evidence>
<evidence type="ECO:0000259" key="14">
    <source>
        <dbReference type="PROSITE" id="PS50880"/>
    </source>
</evidence>
<dbReference type="PROSITE" id="PS52039">
    <property type="entry name" value="TOPO_IA_2"/>
    <property type="match status" value="1"/>
</dbReference>
<evidence type="ECO:0000256" key="7">
    <source>
        <dbReference type="ARBA" id="ARBA00022833"/>
    </source>
</evidence>
<sequence>MGDLRGASRRERRARPEQQWTMAVPRVLNVAEKPSVAKAVAGILSHNQVHVREGRSPYNKIFEFSYSIGGQPCLMLMTSVTGHLMEMDFEDQYRKWHSCDPAVLYQAPIRKRVPEDKLALQRTLQEEARRCQRLVLWLDCDREGENIAYEVVEVCQGSNPRLDIWRAHFSALIERDIHHAAQHLGRPNKMFADAVDARQEIDLRIGASFTRFQTMLLKDSFILPYADEERKMVLSYGPCQFPTLGFVVERYWQVQAHVPEEFWAINCSYSANEGSCQFVWMRGRLFDHLAASVIYEMCLEDSTATVAEELYQSGFISYPRTETDSFSENTDLQAMVLAQTGHSTWGAYAQRLLDPASNLWRQPSNGGHNDKAHPPIHPTRFSEGESNWSHDHRRVYELVVRHYLACVSQPAIGYKSTASIDIAGETFTATGLMITAKNYLEVYIYDSWGTSTLPTFEIGQQFVPDSLTLDSGMTMPPPLLSEADLISLMDKAGIGTDATMHDHIKKILDRRYATKDANTRFSPTNLGEALVMGYDSMGYELWKPYLRAMMENDMKAVSEGTKSKDVVLASCLQQMQDCFLDARQKKEKLCEAMELFFERAQGGRTQGGEAIGEFVRCCPTCQQSNMLLKKRQDGNYFVSCSGYPLCRDVVWLPNAISEASVQSQACEVCGPGTVIVNPAAQVFLWLQAAGQVFKIRFKFRRAEIPPQYSTDYTGCVGGCDDILKEIIEMCGTGSRPSAGKSDSCRHTLLINVDETSLAVCSDDLFCFVRVMFLYTKSKSLGITPLIVPGDRVKVAAVVRVGAQRQLILRLTVAASSTDALHEPVVFSCGKMLVKIPEGFHNPLSRVGVILSAVRRILEPKAGKVCHELMAAEDVGEPRSVPLIAPAKPVAEVEEVSPQGGQTKGVQTRKEEVVIYVEIPHTGLIHALQGTEV</sequence>
<evidence type="ECO:0000313" key="16">
    <source>
        <dbReference type="EMBL" id="OAE20026.1"/>
    </source>
</evidence>
<dbReference type="InterPro" id="IPR000380">
    <property type="entry name" value="Topo_IA"/>
</dbReference>
<dbReference type="Gene3D" id="1.10.290.10">
    <property type="entry name" value="Topoisomerase I, domain 4"/>
    <property type="match status" value="1"/>
</dbReference>
<dbReference type="AlphaFoldDB" id="A0A176VJT0"/>
<comment type="caution">
    <text evidence="16">The sequence shown here is derived from an EMBL/GenBank/DDBJ whole genome shotgun (WGS) entry which is preliminary data.</text>
</comment>
<dbReference type="GO" id="GO:0006281">
    <property type="term" value="P:DNA repair"/>
    <property type="evidence" value="ECO:0007669"/>
    <property type="project" value="TreeGrafter"/>
</dbReference>
<dbReference type="EMBL" id="LVLJ01003709">
    <property type="protein sequence ID" value="OAE20026.1"/>
    <property type="molecule type" value="Genomic_DNA"/>
</dbReference>
<dbReference type="Pfam" id="PF01131">
    <property type="entry name" value="Topoisom_bac"/>
    <property type="match status" value="1"/>
</dbReference>
<dbReference type="Pfam" id="PF01396">
    <property type="entry name" value="Zn_ribbon_Top1"/>
    <property type="match status" value="1"/>
</dbReference>
<dbReference type="InterPro" id="IPR013498">
    <property type="entry name" value="Topo_IA_Znf"/>
</dbReference>
<comment type="cofactor">
    <cofactor evidence="2">
        <name>Mg(2+)</name>
        <dbReference type="ChEBI" id="CHEBI:18420"/>
    </cofactor>
</comment>
<evidence type="ECO:0000313" key="17">
    <source>
        <dbReference type="Proteomes" id="UP000077202"/>
    </source>
</evidence>
<dbReference type="GO" id="GO:0005634">
    <property type="term" value="C:nucleus"/>
    <property type="evidence" value="ECO:0007669"/>
    <property type="project" value="TreeGrafter"/>
</dbReference>
<comment type="function">
    <text evidence="12">Introduces a single-strand break via transesterification at a target site in duplex DNA. Releases the supercoiling and torsional tension of DNA introduced during the DNA replication and transcription by transiently cleaving and rejoining one strand of the DNA duplex. The scissile phosphodiester is attacked by the catalytic tyrosine of the enzyme, resulting in the formation of a DNA-(5'-phosphotyrosyl)-enzyme intermediate and the expulsion of a 3'-OH DNA strand.</text>
</comment>
<keyword evidence="9 12" id="KW-0799">Topoisomerase</keyword>
<dbReference type="GO" id="GO:0003917">
    <property type="term" value="F:DNA topoisomerase type I (single strand cut, ATP-independent) activity"/>
    <property type="evidence" value="ECO:0007669"/>
    <property type="project" value="UniProtKB-EC"/>
</dbReference>
<feature type="domain" description="Toprim" evidence="14">
    <location>
        <begin position="26"/>
        <end position="170"/>
    </location>
</feature>
<dbReference type="GO" id="GO:0006265">
    <property type="term" value="P:DNA topological change"/>
    <property type="evidence" value="ECO:0007669"/>
    <property type="project" value="InterPro"/>
</dbReference>
<dbReference type="InterPro" id="IPR003601">
    <property type="entry name" value="Topo_IA_2"/>
</dbReference>
<dbReference type="InterPro" id="IPR003602">
    <property type="entry name" value="Topo_IA_DNA-bd_dom"/>
</dbReference>
<dbReference type="PRINTS" id="PR00417">
    <property type="entry name" value="PRTPISMRASEI"/>
</dbReference>
<evidence type="ECO:0000256" key="13">
    <source>
        <dbReference type="SAM" id="MobiDB-lite"/>
    </source>
</evidence>
<comment type="catalytic activity">
    <reaction evidence="1 12">
        <text>ATP-independent breakage of single-stranded DNA, followed by passage and rejoining.</text>
        <dbReference type="EC" id="5.6.2.1"/>
    </reaction>
</comment>
<evidence type="ECO:0000259" key="15">
    <source>
        <dbReference type="PROSITE" id="PS52039"/>
    </source>
</evidence>
<evidence type="ECO:0000256" key="9">
    <source>
        <dbReference type="ARBA" id="ARBA00023029"/>
    </source>
</evidence>
<keyword evidence="7" id="KW-0862">Zinc</keyword>